<dbReference type="InterPro" id="IPR027417">
    <property type="entry name" value="P-loop_NTPase"/>
</dbReference>
<organism evidence="2 3">
    <name type="scientific">Skermania pinensis</name>
    <dbReference type="NCBI Taxonomy" id="39122"/>
    <lineage>
        <taxon>Bacteria</taxon>
        <taxon>Bacillati</taxon>
        <taxon>Actinomycetota</taxon>
        <taxon>Actinomycetes</taxon>
        <taxon>Mycobacteriales</taxon>
        <taxon>Gordoniaceae</taxon>
        <taxon>Skermania</taxon>
    </lineage>
</organism>
<reference evidence="2" key="1">
    <citation type="submission" date="2021-07" db="EMBL/GenBank/DDBJ databases">
        <title>Candidatus Kaistella beijingensis sp. nov. isolated from a municipal wastewater treatment plant is involved in sludge foaming.</title>
        <authorList>
            <person name="Song Y."/>
            <person name="Liu S.-J."/>
        </authorList>
    </citation>
    <scope>NUCLEOTIDE SEQUENCE</scope>
    <source>
        <strain evidence="2">DSM 43998</strain>
    </source>
</reference>
<evidence type="ECO:0000313" key="3">
    <source>
        <dbReference type="Proteomes" id="UP000887023"/>
    </source>
</evidence>
<dbReference type="Proteomes" id="UP000887023">
    <property type="component" value="Chromosome"/>
</dbReference>
<sequence length="550" mass="60125">MTTTETPPTTTTAPTAPTAPGRRSRGSARNGRAEPLEGRTEPRIWTRPLRELTPETSLGWDCIAFAEDVLGIELYRWQKWVLIHALELLPDGTFRFRTVVLLVGRQNGKSTLLMVLVLWRMFVEAAPLTIGTAQNLDVSEELWADTLELVRDVPDLSVEVPPRNVKTGNSKKVFWLRSGERYKVATASRKGGRGLSGDLVLMDELREHTTFASWSAVSKTTLARLRAQVWGVSNAGDALSVVLRRLRALAHQALGWPDGDDDAPTLGVVHLQLDAEQAAELERDGDSLGIFEYSAPPGVDIFDRQWWPWANPSLGYPRADGSGLTERAIAAAARTDPEDVFRTEVLCQWVTGAGHGPFPKGRWLDRLDPDSGLGRKAKVWACVDVSHDRSMTYIAFGGWRKDGTRHGEVVAQRAGTDWVVDWLTGTRRRRDRIVAVAVAGTGAPVVSLLPALHESGLTVIEMSITDQAAACGIAFDLVDGGGVARVAQPVLDVAATTAAVKPVRDAWVIDRARSPADAAPLIAWIGALWCMDKAELDQDSVYEDNDLMVV</sequence>
<evidence type="ECO:0000256" key="1">
    <source>
        <dbReference type="SAM" id="MobiDB-lite"/>
    </source>
</evidence>
<feature type="compositionally biased region" description="Low complexity" evidence="1">
    <location>
        <begin position="1"/>
        <end position="21"/>
    </location>
</feature>
<feature type="region of interest" description="Disordered" evidence="1">
    <location>
        <begin position="1"/>
        <end position="40"/>
    </location>
</feature>
<protein>
    <submittedName>
        <fullName evidence="2">Terminase</fullName>
    </submittedName>
</protein>
<proteinExistence type="predicted"/>
<feature type="compositionally biased region" description="Basic and acidic residues" evidence="1">
    <location>
        <begin position="31"/>
        <end position="40"/>
    </location>
</feature>
<name>A0ABX8SD19_9ACTN</name>
<dbReference type="RefSeq" id="WP_169797558.1">
    <property type="nucleotide sequence ID" value="NZ_CBCRUZ010000014.1"/>
</dbReference>
<dbReference type="Gene3D" id="3.40.50.300">
    <property type="entry name" value="P-loop containing nucleotide triphosphate hydrolases"/>
    <property type="match status" value="1"/>
</dbReference>
<evidence type="ECO:0000313" key="2">
    <source>
        <dbReference type="EMBL" id="QXQ14852.1"/>
    </source>
</evidence>
<keyword evidence="3" id="KW-1185">Reference proteome</keyword>
<dbReference type="EMBL" id="CP079105">
    <property type="protein sequence ID" value="QXQ14852.1"/>
    <property type="molecule type" value="Genomic_DNA"/>
</dbReference>
<gene>
    <name evidence="2" type="ORF">KV203_05575</name>
</gene>
<accession>A0ABX8SD19</accession>